<accession>A0A2P2MLG6</accession>
<name>A0A2P2MLG6_RHIMU</name>
<organism evidence="1">
    <name type="scientific">Rhizophora mucronata</name>
    <name type="common">Asiatic mangrove</name>
    <dbReference type="NCBI Taxonomy" id="61149"/>
    <lineage>
        <taxon>Eukaryota</taxon>
        <taxon>Viridiplantae</taxon>
        <taxon>Streptophyta</taxon>
        <taxon>Embryophyta</taxon>
        <taxon>Tracheophyta</taxon>
        <taxon>Spermatophyta</taxon>
        <taxon>Magnoliopsida</taxon>
        <taxon>eudicotyledons</taxon>
        <taxon>Gunneridae</taxon>
        <taxon>Pentapetalae</taxon>
        <taxon>rosids</taxon>
        <taxon>fabids</taxon>
        <taxon>Malpighiales</taxon>
        <taxon>Rhizophoraceae</taxon>
        <taxon>Rhizophora</taxon>
    </lineage>
</organism>
<protein>
    <submittedName>
        <fullName evidence="1">Uncharacterized protein</fullName>
    </submittedName>
</protein>
<reference evidence="1" key="1">
    <citation type="submission" date="2018-02" db="EMBL/GenBank/DDBJ databases">
        <title>Rhizophora mucronata_Transcriptome.</title>
        <authorList>
            <person name="Meera S.P."/>
            <person name="Sreeshan A."/>
            <person name="Augustine A."/>
        </authorList>
    </citation>
    <scope>NUCLEOTIDE SEQUENCE</scope>
    <source>
        <tissue evidence="1">Leaf</tissue>
    </source>
</reference>
<dbReference type="AlphaFoldDB" id="A0A2P2MLG6"/>
<dbReference type="EMBL" id="GGEC01050566">
    <property type="protein sequence ID" value="MBX31050.1"/>
    <property type="molecule type" value="Transcribed_RNA"/>
</dbReference>
<evidence type="ECO:0000313" key="1">
    <source>
        <dbReference type="EMBL" id="MBX31050.1"/>
    </source>
</evidence>
<sequence length="21" mass="2538">MLFLQLNAALEHIFLFRKLYG</sequence>
<proteinExistence type="predicted"/>